<evidence type="ECO:0000313" key="1">
    <source>
        <dbReference type="EMBL" id="KAI5649225.1"/>
    </source>
</evidence>
<proteinExistence type="predicted"/>
<comment type="caution">
    <text evidence="1">The sequence shown here is derived from an EMBL/GenBank/DDBJ whole genome shotgun (WGS) entry which is preliminary data.</text>
</comment>
<reference evidence="2" key="1">
    <citation type="journal article" date="2023" name="Nat. Plants">
        <title>Single-cell RNA sequencing provides a high-resolution roadmap for understanding the multicellular compartmentation of specialized metabolism.</title>
        <authorList>
            <person name="Sun S."/>
            <person name="Shen X."/>
            <person name="Li Y."/>
            <person name="Li Y."/>
            <person name="Wang S."/>
            <person name="Li R."/>
            <person name="Zhang H."/>
            <person name="Shen G."/>
            <person name="Guo B."/>
            <person name="Wei J."/>
            <person name="Xu J."/>
            <person name="St-Pierre B."/>
            <person name="Chen S."/>
            <person name="Sun C."/>
        </authorList>
    </citation>
    <scope>NUCLEOTIDE SEQUENCE [LARGE SCALE GENOMIC DNA]</scope>
</reference>
<gene>
    <name evidence="1" type="ORF">M9H77_35230</name>
</gene>
<dbReference type="EMBL" id="CM044708">
    <property type="protein sequence ID" value="KAI5649225.1"/>
    <property type="molecule type" value="Genomic_DNA"/>
</dbReference>
<sequence>MDSIHTVILCIIILVLQQYSWSVTSSSFNLAPIFSPIFDEVCKHAECGKGTCKASNSSVGYICECEPGWKQTRPEHGDDLKFLPCVIPNCTLDFACAQAPSSAPRKEKRTNDSFFDPCNWADCGGGTCNKTSFFTHKCECNEGYYNLLNVTAFPCFKDCALGMDCSTLGINIMNKSSSTPSLPENSKNQAISIRISGLNWKILVSSWLAFLLWK</sequence>
<evidence type="ECO:0000313" key="2">
    <source>
        <dbReference type="Proteomes" id="UP001060085"/>
    </source>
</evidence>
<keyword evidence="2" id="KW-1185">Reference proteome</keyword>
<dbReference type="Proteomes" id="UP001060085">
    <property type="component" value="Linkage Group LG08"/>
</dbReference>
<protein>
    <submittedName>
        <fullName evidence="1">Uncharacterized protein</fullName>
    </submittedName>
</protein>
<organism evidence="1 2">
    <name type="scientific">Catharanthus roseus</name>
    <name type="common">Madagascar periwinkle</name>
    <name type="synonym">Vinca rosea</name>
    <dbReference type="NCBI Taxonomy" id="4058"/>
    <lineage>
        <taxon>Eukaryota</taxon>
        <taxon>Viridiplantae</taxon>
        <taxon>Streptophyta</taxon>
        <taxon>Embryophyta</taxon>
        <taxon>Tracheophyta</taxon>
        <taxon>Spermatophyta</taxon>
        <taxon>Magnoliopsida</taxon>
        <taxon>eudicotyledons</taxon>
        <taxon>Gunneridae</taxon>
        <taxon>Pentapetalae</taxon>
        <taxon>asterids</taxon>
        <taxon>lamiids</taxon>
        <taxon>Gentianales</taxon>
        <taxon>Apocynaceae</taxon>
        <taxon>Rauvolfioideae</taxon>
        <taxon>Vinceae</taxon>
        <taxon>Catharanthinae</taxon>
        <taxon>Catharanthus</taxon>
    </lineage>
</organism>
<accession>A0ACB9ZS28</accession>
<name>A0ACB9ZS28_CATRO</name>